<keyword evidence="2" id="KW-1185">Reference proteome</keyword>
<evidence type="ECO:0000313" key="2">
    <source>
        <dbReference type="Proteomes" id="UP000308600"/>
    </source>
</evidence>
<dbReference type="Proteomes" id="UP000308600">
    <property type="component" value="Unassembled WGS sequence"/>
</dbReference>
<organism evidence="1 2">
    <name type="scientific">Pluteus cervinus</name>
    <dbReference type="NCBI Taxonomy" id="181527"/>
    <lineage>
        <taxon>Eukaryota</taxon>
        <taxon>Fungi</taxon>
        <taxon>Dikarya</taxon>
        <taxon>Basidiomycota</taxon>
        <taxon>Agaricomycotina</taxon>
        <taxon>Agaricomycetes</taxon>
        <taxon>Agaricomycetidae</taxon>
        <taxon>Agaricales</taxon>
        <taxon>Pluteineae</taxon>
        <taxon>Pluteaceae</taxon>
        <taxon>Pluteus</taxon>
    </lineage>
</organism>
<sequence length="257" mass="29078">MCLTPSHTASRRQAVTLHTESPPLPAFLATVLVLYKTFQCMNHINQADGGELPSHMTERFLHCPARTLTELLLVSELEILVNSHRSREGSHLAQVRLTRRAFGNPNQARIYVKIYVQSSILCLVPRAVRHRRDFQMLFNNATLICLQRDLIFDFAGGRTGMVLCILLAPWACLRIAAGSVYSFCKSFDDWALSVRLDSAFRQAISSVIKIDRRMAGSQVLNLIIRRNSCASRTGIRTQIYGKVYMRVRAIGWTDNVK</sequence>
<gene>
    <name evidence="1" type="ORF">BDN72DRAFT_877265</name>
</gene>
<dbReference type="EMBL" id="ML208301">
    <property type="protein sequence ID" value="TFK71199.1"/>
    <property type="molecule type" value="Genomic_DNA"/>
</dbReference>
<reference evidence="1 2" key="1">
    <citation type="journal article" date="2019" name="Nat. Ecol. Evol.">
        <title>Megaphylogeny resolves global patterns of mushroom evolution.</title>
        <authorList>
            <person name="Varga T."/>
            <person name="Krizsan K."/>
            <person name="Foldi C."/>
            <person name="Dima B."/>
            <person name="Sanchez-Garcia M."/>
            <person name="Sanchez-Ramirez S."/>
            <person name="Szollosi G.J."/>
            <person name="Szarkandi J.G."/>
            <person name="Papp V."/>
            <person name="Albert L."/>
            <person name="Andreopoulos W."/>
            <person name="Angelini C."/>
            <person name="Antonin V."/>
            <person name="Barry K.W."/>
            <person name="Bougher N.L."/>
            <person name="Buchanan P."/>
            <person name="Buyck B."/>
            <person name="Bense V."/>
            <person name="Catcheside P."/>
            <person name="Chovatia M."/>
            <person name="Cooper J."/>
            <person name="Damon W."/>
            <person name="Desjardin D."/>
            <person name="Finy P."/>
            <person name="Geml J."/>
            <person name="Haridas S."/>
            <person name="Hughes K."/>
            <person name="Justo A."/>
            <person name="Karasinski D."/>
            <person name="Kautmanova I."/>
            <person name="Kiss B."/>
            <person name="Kocsube S."/>
            <person name="Kotiranta H."/>
            <person name="LaButti K.M."/>
            <person name="Lechner B.E."/>
            <person name="Liimatainen K."/>
            <person name="Lipzen A."/>
            <person name="Lukacs Z."/>
            <person name="Mihaltcheva S."/>
            <person name="Morgado L.N."/>
            <person name="Niskanen T."/>
            <person name="Noordeloos M.E."/>
            <person name="Ohm R.A."/>
            <person name="Ortiz-Santana B."/>
            <person name="Ovrebo C."/>
            <person name="Racz N."/>
            <person name="Riley R."/>
            <person name="Savchenko A."/>
            <person name="Shiryaev A."/>
            <person name="Soop K."/>
            <person name="Spirin V."/>
            <person name="Szebenyi C."/>
            <person name="Tomsovsky M."/>
            <person name="Tulloss R.E."/>
            <person name="Uehling J."/>
            <person name="Grigoriev I.V."/>
            <person name="Vagvolgyi C."/>
            <person name="Papp T."/>
            <person name="Martin F.M."/>
            <person name="Miettinen O."/>
            <person name="Hibbett D.S."/>
            <person name="Nagy L.G."/>
        </authorList>
    </citation>
    <scope>NUCLEOTIDE SEQUENCE [LARGE SCALE GENOMIC DNA]</scope>
    <source>
        <strain evidence="1 2">NL-1719</strain>
    </source>
</reference>
<name>A0ACD3AZR6_9AGAR</name>
<protein>
    <submittedName>
        <fullName evidence="1">Uncharacterized protein</fullName>
    </submittedName>
</protein>
<proteinExistence type="predicted"/>
<accession>A0ACD3AZR6</accession>
<evidence type="ECO:0000313" key="1">
    <source>
        <dbReference type="EMBL" id="TFK71199.1"/>
    </source>
</evidence>